<dbReference type="OrthoDB" id="9811174at2"/>
<dbReference type="GO" id="GO:0003677">
    <property type="term" value="F:DNA binding"/>
    <property type="evidence" value="ECO:0007669"/>
    <property type="project" value="UniProtKB-KW"/>
</dbReference>
<dbReference type="Proteomes" id="UP000002318">
    <property type="component" value="Chromosome"/>
</dbReference>
<feature type="domain" description="HTH merR-type" evidence="2">
    <location>
        <begin position="3"/>
        <end position="73"/>
    </location>
</feature>
<reference evidence="3 4" key="1">
    <citation type="journal article" date="2010" name="Stand. Genomic Sci.">
        <title>Complete genome sequence of Spirochaeta smaragdinae type strain (SEBR 4228).</title>
        <authorList>
            <person name="Mavromatis K."/>
            <person name="Yasawong M."/>
            <person name="Chertkov O."/>
            <person name="Lapidus A."/>
            <person name="Lucas S."/>
            <person name="Nolan M."/>
            <person name="Del Rio T.G."/>
            <person name="Tice H."/>
            <person name="Cheng J.F."/>
            <person name="Pitluck S."/>
            <person name="Liolios K."/>
            <person name="Ivanova N."/>
            <person name="Tapia R."/>
            <person name="Han C."/>
            <person name="Bruce D."/>
            <person name="Goodwin L."/>
            <person name="Pati A."/>
            <person name="Chen A."/>
            <person name="Palaniappan K."/>
            <person name="Land M."/>
            <person name="Hauser L."/>
            <person name="Chang Y.J."/>
            <person name="Jeffries C.D."/>
            <person name="Detter J.C."/>
            <person name="Rohde M."/>
            <person name="Brambilla E."/>
            <person name="Spring S."/>
            <person name="Goker M."/>
            <person name="Sikorski J."/>
            <person name="Woyke T."/>
            <person name="Bristow J."/>
            <person name="Eisen J.A."/>
            <person name="Markowitz V."/>
            <person name="Hugenholtz P."/>
            <person name="Klenk H.P."/>
            <person name="Kyrpides N.C."/>
        </authorList>
    </citation>
    <scope>NUCLEOTIDE SEQUENCE [LARGE SCALE GENOMIC DNA]</scope>
    <source>
        <strain evidence="4">DSM 11293 / JCM 15392 / SEBR 4228</strain>
    </source>
</reference>
<dbReference type="PROSITE" id="PS50937">
    <property type="entry name" value="HTH_MERR_2"/>
    <property type="match status" value="1"/>
</dbReference>
<evidence type="ECO:0000313" key="4">
    <source>
        <dbReference type="Proteomes" id="UP000002318"/>
    </source>
</evidence>
<proteinExistence type="predicted"/>
<dbReference type="RefSeq" id="WP_013255765.1">
    <property type="nucleotide sequence ID" value="NC_014364.1"/>
</dbReference>
<dbReference type="PANTHER" id="PTHR30204:SF15">
    <property type="entry name" value="BLL5018 PROTEIN"/>
    <property type="match status" value="1"/>
</dbReference>
<evidence type="ECO:0000256" key="1">
    <source>
        <dbReference type="ARBA" id="ARBA00023125"/>
    </source>
</evidence>
<protein>
    <submittedName>
        <fullName evidence="3">Transcriptional regulator, MerR family</fullName>
    </submittedName>
</protein>
<keyword evidence="1" id="KW-0238">DNA-binding</keyword>
<organism evidence="3 4">
    <name type="scientific">Sediminispirochaeta smaragdinae (strain DSM 11293 / JCM 15392 / SEBR 4228)</name>
    <name type="common">Spirochaeta smaragdinae</name>
    <dbReference type="NCBI Taxonomy" id="573413"/>
    <lineage>
        <taxon>Bacteria</taxon>
        <taxon>Pseudomonadati</taxon>
        <taxon>Spirochaetota</taxon>
        <taxon>Spirochaetia</taxon>
        <taxon>Spirochaetales</taxon>
        <taxon>Spirochaetaceae</taxon>
        <taxon>Sediminispirochaeta</taxon>
    </lineage>
</organism>
<dbReference type="AlphaFoldDB" id="E1R5H8"/>
<dbReference type="SMART" id="SM00422">
    <property type="entry name" value="HTH_MERR"/>
    <property type="match status" value="1"/>
</dbReference>
<dbReference type="SUPFAM" id="SSF46955">
    <property type="entry name" value="Putative DNA-binding domain"/>
    <property type="match status" value="1"/>
</dbReference>
<dbReference type="InterPro" id="IPR047057">
    <property type="entry name" value="MerR_fam"/>
</dbReference>
<dbReference type="Gene3D" id="1.10.1660.10">
    <property type="match status" value="1"/>
</dbReference>
<dbReference type="GO" id="GO:0003700">
    <property type="term" value="F:DNA-binding transcription factor activity"/>
    <property type="evidence" value="ECO:0007669"/>
    <property type="project" value="InterPro"/>
</dbReference>
<gene>
    <name evidence="3" type="ordered locus">Spirs_3208</name>
</gene>
<dbReference type="InterPro" id="IPR009061">
    <property type="entry name" value="DNA-bd_dom_put_sf"/>
</dbReference>
<dbReference type="PANTHER" id="PTHR30204">
    <property type="entry name" value="REDOX-CYCLING DRUG-SENSING TRANSCRIPTIONAL ACTIVATOR SOXR"/>
    <property type="match status" value="1"/>
</dbReference>
<dbReference type="KEGG" id="ssm:Spirs_3208"/>
<name>E1R5H8_SEDSS</name>
<dbReference type="InterPro" id="IPR000551">
    <property type="entry name" value="MerR-type_HTH_dom"/>
</dbReference>
<dbReference type="STRING" id="573413.Spirs_3208"/>
<accession>E1R5H8</accession>
<dbReference type="Pfam" id="PF13411">
    <property type="entry name" value="MerR_1"/>
    <property type="match status" value="1"/>
</dbReference>
<sequence length="121" mass="14378">MDGYSIGEVCKLLGIRPHVLRYWERELEFLHPEKDTGGRRRYSTDELQLLFRIRYLVQKRRMGLEGVRRAIWEGIDASSRFPVAEIRSLRRELLTVERLIARQRLRLESVVSEPKVSDIQI</sequence>
<keyword evidence="4" id="KW-1185">Reference proteome</keyword>
<evidence type="ECO:0000313" key="3">
    <source>
        <dbReference type="EMBL" id="ADK82306.1"/>
    </source>
</evidence>
<dbReference type="EMBL" id="CP002116">
    <property type="protein sequence ID" value="ADK82306.1"/>
    <property type="molecule type" value="Genomic_DNA"/>
</dbReference>
<dbReference type="eggNOG" id="COG0789">
    <property type="taxonomic scope" value="Bacteria"/>
</dbReference>
<dbReference type="HOGENOM" id="CLU_045945_4_2_12"/>
<evidence type="ECO:0000259" key="2">
    <source>
        <dbReference type="PROSITE" id="PS50937"/>
    </source>
</evidence>